<evidence type="ECO:0000313" key="3">
    <source>
        <dbReference type="Proteomes" id="UP001187066"/>
    </source>
</evidence>
<comment type="caution">
    <text evidence="2">The sequence shown here is derived from an EMBL/GenBank/DDBJ whole genome shotgun (WGS) entry which is preliminary data.</text>
</comment>
<keyword evidence="1" id="KW-0732">Signal</keyword>
<reference evidence="2 3" key="1">
    <citation type="submission" date="2023-10" db="EMBL/GenBank/DDBJ databases">
        <authorList>
            <person name="Dale J."/>
        </authorList>
    </citation>
    <scope>NUCLEOTIDE SEQUENCE [LARGE SCALE GENOMIC DNA]</scope>
    <source>
        <strain evidence="2 3">2023EL-00970</strain>
    </source>
</reference>
<proteinExistence type="predicted"/>
<keyword evidence="3" id="KW-1185">Reference proteome</keyword>
<protein>
    <recommendedName>
        <fullName evidence="4">Lipoprotein</fullName>
    </recommendedName>
</protein>
<name>A0ABU4E631_9ENTR</name>
<dbReference type="PROSITE" id="PS51257">
    <property type="entry name" value="PROKAR_LIPOPROTEIN"/>
    <property type="match status" value="1"/>
</dbReference>
<evidence type="ECO:0008006" key="4">
    <source>
        <dbReference type="Google" id="ProtNLM"/>
    </source>
</evidence>
<feature type="signal peptide" evidence="1">
    <location>
        <begin position="1"/>
        <end position="20"/>
    </location>
</feature>
<evidence type="ECO:0000313" key="2">
    <source>
        <dbReference type="EMBL" id="MDV7024002.1"/>
    </source>
</evidence>
<organism evidence="2 3">
    <name type="scientific">Atlantibacter subterraneus</name>
    <dbReference type="NCBI Taxonomy" id="255519"/>
    <lineage>
        <taxon>Bacteria</taxon>
        <taxon>Pseudomonadati</taxon>
        <taxon>Pseudomonadota</taxon>
        <taxon>Gammaproteobacteria</taxon>
        <taxon>Enterobacterales</taxon>
        <taxon>Enterobacteriaceae</taxon>
        <taxon>Atlantibacter</taxon>
    </lineage>
</organism>
<accession>A0ABU4E631</accession>
<dbReference type="RefSeq" id="WP_317678719.1">
    <property type="nucleotide sequence ID" value="NZ_JAWLOF010000010.1"/>
</dbReference>
<sequence length="127" mass="13554">MKIWHTFCISLLVTSCTLPADITPNENKLDDAIVGVPYTSEIKILGGAVFSLDSNGEDKFPGEITPSNTGLSLEYCNDSPAHNCVTIKGVPVKPGLVYVHVSGGLFGTNIATGGKFDKTYIIMVKHP</sequence>
<gene>
    <name evidence="2" type="ORF">R4P48_15095</name>
</gene>
<dbReference type="Proteomes" id="UP001187066">
    <property type="component" value="Unassembled WGS sequence"/>
</dbReference>
<evidence type="ECO:0000256" key="1">
    <source>
        <dbReference type="SAM" id="SignalP"/>
    </source>
</evidence>
<dbReference type="EMBL" id="JAWLOF010000010">
    <property type="protein sequence ID" value="MDV7024002.1"/>
    <property type="molecule type" value="Genomic_DNA"/>
</dbReference>
<feature type="chain" id="PRO_5047494815" description="Lipoprotein" evidence="1">
    <location>
        <begin position="21"/>
        <end position="127"/>
    </location>
</feature>